<dbReference type="GO" id="GO:0000723">
    <property type="term" value="P:telomere maintenance"/>
    <property type="evidence" value="ECO:0007669"/>
    <property type="project" value="TreeGrafter"/>
</dbReference>
<dbReference type="InterPro" id="IPR051988">
    <property type="entry name" value="HRR_RAD51_Paralog"/>
</dbReference>
<evidence type="ECO:0000256" key="2">
    <source>
        <dbReference type="ARBA" id="ARBA00023242"/>
    </source>
</evidence>
<dbReference type="InterPro" id="IPR027417">
    <property type="entry name" value="P-loop_NTPase"/>
</dbReference>
<evidence type="ECO:0000256" key="1">
    <source>
        <dbReference type="ARBA" id="ARBA00004123"/>
    </source>
</evidence>
<name>A0A7J6S1C1_PEROL</name>
<dbReference type="EMBL" id="JABANO010021760">
    <property type="protein sequence ID" value="KAF4726282.1"/>
    <property type="molecule type" value="Genomic_DNA"/>
</dbReference>
<dbReference type="GO" id="GO:0000724">
    <property type="term" value="P:double-strand break repair via homologous recombination"/>
    <property type="evidence" value="ECO:0007669"/>
    <property type="project" value="TreeGrafter"/>
</dbReference>
<dbReference type="Pfam" id="PF08423">
    <property type="entry name" value="Rad51"/>
    <property type="match status" value="1"/>
</dbReference>
<feature type="domain" description="RecA family profile 1" evidence="4">
    <location>
        <begin position="504"/>
        <end position="687"/>
    </location>
</feature>
<dbReference type="SUPFAM" id="SSF52540">
    <property type="entry name" value="P-loop containing nucleoside triphosphate hydrolases"/>
    <property type="match status" value="1"/>
</dbReference>
<dbReference type="GO" id="GO:0007131">
    <property type="term" value="P:reciprocal meiotic recombination"/>
    <property type="evidence" value="ECO:0007669"/>
    <property type="project" value="TreeGrafter"/>
</dbReference>
<dbReference type="PANTHER" id="PTHR46457:SF1">
    <property type="entry name" value="DNA REPAIR PROTEIN RAD51 HOMOLOG 4"/>
    <property type="match status" value="1"/>
</dbReference>
<dbReference type="Proteomes" id="UP000553632">
    <property type="component" value="Unassembled WGS sequence"/>
</dbReference>
<dbReference type="GO" id="GO:0003697">
    <property type="term" value="F:single-stranded DNA binding"/>
    <property type="evidence" value="ECO:0007669"/>
    <property type="project" value="TreeGrafter"/>
</dbReference>
<dbReference type="GO" id="GO:0005524">
    <property type="term" value="F:ATP binding"/>
    <property type="evidence" value="ECO:0007669"/>
    <property type="project" value="InterPro"/>
</dbReference>
<keyword evidence="6" id="KW-1185">Reference proteome</keyword>
<dbReference type="InterPro" id="IPR003593">
    <property type="entry name" value="AAA+_ATPase"/>
</dbReference>
<reference evidence="5 6" key="1">
    <citation type="submission" date="2020-04" db="EMBL/GenBank/DDBJ databases">
        <title>Perkinsus olseni comparative genomics.</title>
        <authorList>
            <person name="Bogema D.R."/>
        </authorList>
    </citation>
    <scope>NUCLEOTIDE SEQUENCE [LARGE SCALE GENOMIC DNA]</scope>
    <source>
        <strain evidence="5 6">ATCC PRA-207</strain>
    </source>
</reference>
<dbReference type="AlphaFoldDB" id="A0A7J6S1C1"/>
<dbReference type="PROSITE" id="PS50162">
    <property type="entry name" value="RECA_2"/>
    <property type="match status" value="1"/>
</dbReference>
<dbReference type="PANTHER" id="PTHR46457">
    <property type="entry name" value="DNA REPAIR PROTEIN RAD51 HOMOLOG 4"/>
    <property type="match status" value="1"/>
</dbReference>
<dbReference type="GO" id="GO:0005815">
    <property type="term" value="C:microtubule organizing center"/>
    <property type="evidence" value="ECO:0007669"/>
    <property type="project" value="TreeGrafter"/>
</dbReference>
<comment type="subcellular location">
    <subcellularLocation>
        <location evidence="1">Nucleus</location>
    </subcellularLocation>
</comment>
<dbReference type="GO" id="GO:0033063">
    <property type="term" value="C:Rad51B-Rad51C-Rad51D-XRCC2 complex"/>
    <property type="evidence" value="ECO:0007669"/>
    <property type="project" value="TreeGrafter"/>
</dbReference>
<gene>
    <name evidence="5" type="primary">RAD51D_1</name>
    <name evidence="5" type="ORF">FOZ63_012717</name>
</gene>
<accession>A0A7J6S1C1</accession>
<sequence length="749" mass="80492">MAFNSANRPRAVGGLPSVNISDGAPMGYMEEDFLRGDARSTLSMAQSVQPATSSLFPSTVPAAGQYSTSNAHVRALSVAGMEASGHYHQGGAHTSDLGSGHELAMKLLATGGSQGGAGASVDGLDTALCSMNSIHLPSYSLPQGAAGGVRFAYPPLHIGGPTHVGYGSRSDALPDSGLLDPFHGLADMHIPFAPDPSRRLPQHQQLFSASGSLPMIERHATLSNRPIRVIRRVNGWVTSLRAGRKQVTGPYRASLAECLMDQEQVYRVQADRGLSNAQLLDVLEAMKRAVERNGATAVGARKHHKSDYSAPVGVRRMNKGFRASVRVNGREVYGPLRTDVDVAGEDRAEMLRLRHVLDVPRMREFVKALGNRPDKAQGAIHATTEGTSAGRRNLDLLLLALERLVGSVQCQSVLQMQGSRLSTTDGPPAKKGPGELKVDRSWSGKSALEKRLSLVPLSRVICYDPRGLSDECSISHSSSKEWLYSINMSLAPKPLSAREYGQFQRHKVSTGMLPLDELLQGGLPVGQLVELYGPAGSGKTQLLMTIAVRVLADEGRVFWFDTERTLHPDRFKSLCERWSPHASFETMLSRMAIKECDDLLDLARGVEALKALPVCGDHCLIVIDSVAAAARCSEDVILSRLEADGSNARGSEATVLAERQGLLNRVAVALKGAAWLQSAGVIVSNHVTADFGSDQNDAFKPALGLTWAHAVNAQLMITRAESPLERQIVLTKSSEQYAPSHSVRISSVS</sequence>
<feature type="region of interest" description="Disordered" evidence="3">
    <location>
        <begin position="419"/>
        <end position="439"/>
    </location>
</feature>
<evidence type="ECO:0000313" key="6">
    <source>
        <dbReference type="Proteomes" id="UP000553632"/>
    </source>
</evidence>
<comment type="caution">
    <text evidence="5">The sequence shown here is derived from an EMBL/GenBank/DDBJ whole genome shotgun (WGS) entry which is preliminary data.</text>
</comment>
<dbReference type="InterPro" id="IPR013632">
    <property type="entry name" value="Rad51_C"/>
</dbReference>
<dbReference type="GO" id="GO:0140664">
    <property type="term" value="F:ATP-dependent DNA damage sensor activity"/>
    <property type="evidence" value="ECO:0007669"/>
    <property type="project" value="InterPro"/>
</dbReference>
<keyword evidence="2" id="KW-0539">Nucleus</keyword>
<evidence type="ECO:0000313" key="5">
    <source>
        <dbReference type="EMBL" id="KAF4726282.1"/>
    </source>
</evidence>
<dbReference type="Gene3D" id="3.40.50.300">
    <property type="entry name" value="P-loop containing nucleotide triphosphate hydrolases"/>
    <property type="match status" value="1"/>
</dbReference>
<protein>
    <submittedName>
        <fullName evidence="5">DNA repair protein rad51d</fullName>
    </submittedName>
</protein>
<dbReference type="SMART" id="SM00382">
    <property type="entry name" value="AAA"/>
    <property type="match status" value="1"/>
</dbReference>
<proteinExistence type="predicted"/>
<dbReference type="GO" id="GO:0005657">
    <property type="term" value="C:replication fork"/>
    <property type="evidence" value="ECO:0007669"/>
    <property type="project" value="TreeGrafter"/>
</dbReference>
<dbReference type="InterPro" id="IPR020588">
    <property type="entry name" value="RecA_ATP-bd"/>
</dbReference>
<evidence type="ECO:0000259" key="4">
    <source>
        <dbReference type="PROSITE" id="PS50162"/>
    </source>
</evidence>
<dbReference type="GO" id="GO:0042148">
    <property type="term" value="P:DNA strand invasion"/>
    <property type="evidence" value="ECO:0007669"/>
    <property type="project" value="TreeGrafter"/>
</dbReference>
<evidence type="ECO:0000256" key="3">
    <source>
        <dbReference type="SAM" id="MobiDB-lite"/>
    </source>
</evidence>
<dbReference type="GO" id="GO:0000400">
    <property type="term" value="F:four-way junction DNA binding"/>
    <property type="evidence" value="ECO:0007669"/>
    <property type="project" value="TreeGrafter"/>
</dbReference>
<organism evidence="5 6">
    <name type="scientific">Perkinsus olseni</name>
    <name type="common">Perkinsus atlanticus</name>
    <dbReference type="NCBI Taxonomy" id="32597"/>
    <lineage>
        <taxon>Eukaryota</taxon>
        <taxon>Sar</taxon>
        <taxon>Alveolata</taxon>
        <taxon>Perkinsozoa</taxon>
        <taxon>Perkinsea</taxon>
        <taxon>Perkinsida</taxon>
        <taxon>Perkinsidae</taxon>
        <taxon>Perkinsus</taxon>
    </lineage>
</organism>